<dbReference type="STRING" id="7395.A0A1A9VFK7"/>
<reference evidence="2" key="1">
    <citation type="submission" date="2020-05" db="UniProtKB">
        <authorList>
            <consortium name="EnsemblMetazoa"/>
        </authorList>
    </citation>
    <scope>IDENTIFICATION</scope>
    <source>
        <strain evidence="2">TTRI</strain>
    </source>
</reference>
<feature type="compositionally biased region" description="Basic and acidic residues" evidence="1">
    <location>
        <begin position="95"/>
        <end position="110"/>
    </location>
</feature>
<evidence type="ECO:0000313" key="3">
    <source>
        <dbReference type="Proteomes" id="UP000078200"/>
    </source>
</evidence>
<dbReference type="Proteomes" id="UP000078200">
    <property type="component" value="Unassembled WGS sequence"/>
</dbReference>
<protein>
    <submittedName>
        <fullName evidence="2">Uncharacterized protein</fullName>
    </submittedName>
</protein>
<feature type="region of interest" description="Disordered" evidence="1">
    <location>
        <begin position="95"/>
        <end position="116"/>
    </location>
</feature>
<name>A0A1A9VFK7_GLOAU</name>
<sequence>MYQKIEGEINALVLSVGSKAAVQHTRHVKGDKSRKLPDDCGRQKHVEKTVITPECRKHHEGRMPEEKNETNVKSAKQGVLKAQLGNGDLKIITAAKKDERVSSEQIDKESSTANAY</sequence>
<dbReference type="AlphaFoldDB" id="A0A1A9VFK7"/>
<evidence type="ECO:0000313" key="2">
    <source>
        <dbReference type="EnsemblMetazoa" id="GAUT035688-PA"/>
    </source>
</evidence>
<organism evidence="2 3">
    <name type="scientific">Glossina austeni</name>
    <name type="common">Savannah tsetse fly</name>
    <dbReference type="NCBI Taxonomy" id="7395"/>
    <lineage>
        <taxon>Eukaryota</taxon>
        <taxon>Metazoa</taxon>
        <taxon>Ecdysozoa</taxon>
        <taxon>Arthropoda</taxon>
        <taxon>Hexapoda</taxon>
        <taxon>Insecta</taxon>
        <taxon>Pterygota</taxon>
        <taxon>Neoptera</taxon>
        <taxon>Endopterygota</taxon>
        <taxon>Diptera</taxon>
        <taxon>Brachycera</taxon>
        <taxon>Muscomorpha</taxon>
        <taxon>Hippoboscoidea</taxon>
        <taxon>Glossinidae</taxon>
        <taxon>Glossina</taxon>
    </lineage>
</organism>
<evidence type="ECO:0000256" key="1">
    <source>
        <dbReference type="SAM" id="MobiDB-lite"/>
    </source>
</evidence>
<dbReference type="VEuPathDB" id="VectorBase:GAUT035688"/>
<dbReference type="EnsemblMetazoa" id="GAUT035688-RA">
    <property type="protein sequence ID" value="GAUT035688-PA"/>
    <property type="gene ID" value="GAUT035688"/>
</dbReference>
<keyword evidence="3" id="KW-1185">Reference proteome</keyword>
<accession>A0A1A9VFK7</accession>
<proteinExistence type="predicted"/>